<reference evidence="1 2" key="1">
    <citation type="submission" date="2019-03" db="EMBL/GenBank/DDBJ databases">
        <title>Genomic Encyclopedia of Type Strains, Phase IV (KMG-IV): sequencing the most valuable type-strain genomes for metagenomic binning, comparative biology and taxonomic classification.</title>
        <authorList>
            <person name="Goeker M."/>
        </authorList>
    </citation>
    <scope>NUCLEOTIDE SEQUENCE [LARGE SCALE GENOMIC DNA]</scope>
    <source>
        <strain evidence="1 2">DSM 44496</strain>
    </source>
</reference>
<name>A0A4R6NXQ8_NOCIG</name>
<comment type="caution">
    <text evidence="1">The sequence shown here is derived from an EMBL/GenBank/DDBJ whole genome shotgun (WGS) entry which is preliminary data.</text>
</comment>
<keyword evidence="2" id="KW-1185">Reference proteome</keyword>
<dbReference type="EMBL" id="SNXK01000017">
    <property type="protein sequence ID" value="TDP28392.1"/>
    <property type="molecule type" value="Genomic_DNA"/>
</dbReference>
<evidence type="ECO:0000313" key="2">
    <source>
        <dbReference type="Proteomes" id="UP000295087"/>
    </source>
</evidence>
<dbReference type="Proteomes" id="UP000295087">
    <property type="component" value="Unassembled WGS sequence"/>
</dbReference>
<evidence type="ECO:0000313" key="1">
    <source>
        <dbReference type="EMBL" id="TDP28392.1"/>
    </source>
</evidence>
<proteinExistence type="predicted"/>
<protein>
    <submittedName>
        <fullName evidence="1">Uncharacterized protein</fullName>
    </submittedName>
</protein>
<sequence length="199" mass="22579">MSTRGFVGFVADGRETIVGTRWDSYPECLGVSVVEFARAVHDWSRVRASAAALVHLDDETAEDLIIDSTPASEADVHRKRGWPDSFQPYDINQVCPSQLLADGCVWHLPNWPGTSIWCQWGYLFDLDQNVLEIYYGAPITRTAPAEGRFHDRISEWENDHPVEILATYSLSELPDRESFVRTLNDLADRRNQPDTERVG</sequence>
<dbReference type="AlphaFoldDB" id="A0A4R6NXQ8"/>
<organism evidence="1 2">
    <name type="scientific">Nocardia ignorata</name>
    <dbReference type="NCBI Taxonomy" id="145285"/>
    <lineage>
        <taxon>Bacteria</taxon>
        <taxon>Bacillati</taxon>
        <taxon>Actinomycetota</taxon>
        <taxon>Actinomycetes</taxon>
        <taxon>Mycobacteriales</taxon>
        <taxon>Nocardiaceae</taxon>
        <taxon>Nocardia</taxon>
    </lineage>
</organism>
<accession>A0A4R6NXQ8</accession>
<gene>
    <name evidence="1" type="ORF">DFR75_1175</name>
</gene>